<evidence type="ECO:0000256" key="1">
    <source>
        <dbReference type="SAM" id="MobiDB-lite"/>
    </source>
</evidence>
<name>A0ABQ8FQY2_9PEZI</name>
<evidence type="ECO:0000313" key="2">
    <source>
        <dbReference type="EMBL" id="KAH7014076.1"/>
    </source>
</evidence>
<dbReference type="EMBL" id="JAGTJR010000081">
    <property type="protein sequence ID" value="KAH7014076.1"/>
    <property type="molecule type" value="Genomic_DNA"/>
</dbReference>
<feature type="region of interest" description="Disordered" evidence="1">
    <location>
        <begin position="1"/>
        <end position="30"/>
    </location>
</feature>
<gene>
    <name evidence="2" type="ORF">B0J12DRAFT_442621</name>
</gene>
<comment type="caution">
    <text evidence="2">The sequence shown here is derived from an EMBL/GenBank/DDBJ whole genome shotgun (WGS) entry which is preliminary data.</text>
</comment>
<feature type="region of interest" description="Disordered" evidence="1">
    <location>
        <begin position="53"/>
        <end position="185"/>
    </location>
</feature>
<dbReference type="Proteomes" id="UP000774617">
    <property type="component" value="Unassembled WGS sequence"/>
</dbReference>
<accession>A0ABQ8FQY2</accession>
<feature type="compositionally biased region" description="Pro residues" evidence="1">
    <location>
        <begin position="1"/>
        <end position="15"/>
    </location>
</feature>
<feature type="compositionally biased region" description="Polar residues" evidence="1">
    <location>
        <begin position="81"/>
        <end position="95"/>
    </location>
</feature>
<evidence type="ECO:0000313" key="3">
    <source>
        <dbReference type="Proteomes" id="UP000774617"/>
    </source>
</evidence>
<keyword evidence="3" id="KW-1185">Reference proteome</keyword>
<sequence>MAAVAPPPPPNPPGDDLPQAPSSANDIPEEETRICTKCGHKFPCDECRGIRKKSYAKAKRKGADVFSSPTCRGRSAKRLQGQPSYAQPIASSAARTTAGPRPLRANAPQAAVNPTLQRPPLQPADRRLITLGSPITPTPPSPPCGNTIQGRGRSTGAAVGNSAGRGTESPATVGSGSPRRTCCPK</sequence>
<organism evidence="2 3">
    <name type="scientific">Macrophomina phaseolina</name>
    <dbReference type="NCBI Taxonomy" id="35725"/>
    <lineage>
        <taxon>Eukaryota</taxon>
        <taxon>Fungi</taxon>
        <taxon>Dikarya</taxon>
        <taxon>Ascomycota</taxon>
        <taxon>Pezizomycotina</taxon>
        <taxon>Dothideomycetes</taxon>
        <taxon>Dothideomycetes incertae sedis</taxon>
        <taxon>Botryosphaeriales</taxon>
        <taxon>Botryosphaeriaceae</taxon>
        <taxon>Macrophomina</taxon>
    </lineage>
</organism>
<reference evidence="2 3" key="1">
    <citation type="journal article" date="2021" name="Nat. Commun.">
        <title>Genetic determinants of endophytism in the Arabidopsis root mycobiome.</title>
        <authorList>
            <person name="Mesny F."/>
            <person name="Miyauchi S."/>
            <person name="Thiergart T."/>
            <person name="Pickel B."/>
            <person name="Atanasova L."/>
            <person name="Karlsson M."/>
            <person name="Huettel B."/>
            <person name="Barry K.W."/>
            <person name="Haridas S."/>
            <person name="Chen C."/>
            <person name="Bauer D."/>
            <person name="Andreopoulos W."/>
            <person name="Pangilinan J."/>
            <person name="LaButti K."/>
            <person name="Riley R."/>
            <person name="Lipzen A."/>
            <person name="Clum A."/>
            <person name="Drula E."/>
            <person name="Henrissat B."/>
            <person name="Kohler A."/>
            <person name="Grigoriev I.V."/>
            <person name="Martin F.M."/>
            <person name="Hacquard S."/>
        </authorList>
    </citation>
    <scope>NUCLEOTIDE SEQUENCE [LARGE SCALE GENOMIC DNA]</scope>
    <source>
        <strain evidence="2 3">MPI-SDFR-AT-0080</strain>
    </source>
</reference>
<protein>
    <submittedName>
        <fullName evidence="2">Uncharacterized protein</fullName>
    </submittedName>
</protein>
<proteinExistence type="predicted"/>